<comment type="function">
    <text evidence="9">Probably acts as a heme chaperone, transferring heme to an unknown acceptor. Binds one molecule of heme per monomer, possibly covalently. Binds 1 [4Fe-4S] cluster. The cluster is coordinated with 3 cysteines and an exchangeable S-adenosyl-L-methionine.</text>
</comment>
<dbReference type="CDD" id="cd01335">
    <property type="entry name" value="Radical_SAM"/>
    <property type="match status" value="1"/>
</dbReference>
<dbReference type="SUPFAM" id="SSF102114">
    <property type="entry name" value="Radical SAM enzymes"/>
    <property type="match status" value="1"/>
</dbReference>
<dbReference type="Pfam" id="PF06969">
    <property type="entry name" value="HemN_C"/>
    <property type="match status" value="1"/>
</dbReference>
<keyword evidence="7 9" id="KW-0411">Iron-sulfur</keyword>
<dbReference type="GO" id="GO:0046872">
    <property type="term" value="F:metal ion binding"/>
    <property type="evidence" value="ECO:0007669"/>
    <property type="project" value="UniProtKB-UniRule"/>
</dbReference>
<evidence type="ECO:0000256" key="3">
    <source>
        <dbReference type="ARBA" id="ARBA00022617"/>
    </source>
</evidence>
<dbReference type="PANTHER" id="PTHR13932:SF5">
    <property type="entry name" value="RADICAL S-ADENOSYL METHIONINE DOMAIN-CONTAINING PROTEIN 1, MITOCHONDRIAL"/>
    <property type="match status" value="1"/>
</dbReference>
<reference evidence="11 12" key="1">
    <citation type="submission" date="2015-07" db="EMBL/GenBank/DDBJ databases">
        <title>Genome sequence of Levilinea saccharolytica DSM 16555.</title>
        <authorList>
            <person name="Hemp J."/>
            <person name="Ward L.M."/>
            <person name="Pace L.A."/>
            <person name="Fischer W.W."/>
        </authorList>
    </citation>
    <scope>NUCLEOTIDE SEQUENCE [LARGE SCALE GENOMIC DNA]</scope>
    <source>
        <strain evidence="11 12">KIBI-1</strain>
    </source>
</reference>
<dbReference type="SFLD" id="SFLDF00288">
    <property type="entry name" value="HemN-like__clustered_with_nucl"/>
    <property type="match status" value="1"/>
</dbReference>
<evidence type="ECO:0000256" key="1">
    <source>
        <dbReference type="ARBA" id="ARBA00006100"/>
    </source>
</evidence>
<keyword evidence="12" id="KW-1185">Reference proteome</keyword>
<dbReference type="GO" id="GO:0051539">
    <property type="term" value="F:4 iron, 4 sulfur cluster binding"/>
    <property type="evidence" value="ECO:0007669"/>
    <property type="project" value="UniProtKB-UniRule"/>
</dbReference>
<gene>
    <name evidence="11" type="ORF">ADN01_15035</name>
</gene>
<evidence type="ECO:0000256" key="2">
    <source>
        <dbReference type="ARBA" id="ARBA00017228"/>
    </source>
</evidence>
<evidence type="ECO:0000256" key="5">
    <source>
        <dbReference type="ARBA" id="ARBA00022723"/>
    </source>
</evidence>
<dbReference type="GO" id="GO:0004109">
    <property type="term" value="F:coproporphyrinogen oxidase activity"/>
    <property type="evidence" value="ECO:0007669"/>
    <property type="project" value="InterPro"/>
</dbReference>
<dbReference type="InterPro" id="IPR010723">
    <property type="entry name" value="HemN_C"/>
</dbReference>
<evidence type="ECO:0000313" key="12">
    <source>
        <dbReference type="Proteomes" id="UP000050501"/>
    </source>
</evidence>
<dbReference type="PANTHER" id="PTHR13932">
    <property type="entry name" value="COPROPORPHYRINIGEN III OXIDASE"/>
    <property type="match status" value="1"/>
</dbReference>
<evidence type="ECO:0000256" key="9">
    <source>
        <dbReference type="RuleBase" id="RU364116"/>
    </source>
</evidence>
<keyword evidence="6 9" id="KW-0408">Iron</keyword>
<comment type="subcellular location">
    <subcellularLocation>
        <location evidence="9">Cytoplasm</location>
    </subcellularLocation>
</comment>
<keyword evidence="9" id="KW-0004">4Fe-4S</keyword>
<evidence type="ECO:0000259" key="10">
    <source>
        <dbReference type="PROSITE" id="PS51918"/>
    </source>
</evidence>
<dbReference type="EMBL" id="LGCM01000055">
    <property type="protein sequence ID" value="KPL78504.1"/>
    <property type="molecule type" value="Genomic_DNA"/>
</dbReference>
<evidence type="ECO:0000256" key="4">
    <source>
        <dbReference type="ARBA" id="ARBA00022691"/>
    </source>
</evidence>
<dbReference type="SMART" id="SM00729">
    <property type="entry name" value="Elp3"/>
    <property type="match status" value="1"/>
</dbReference>
<evidence type="ECO:0000256" key="8">
    <source>
        <dbReference type="ARBA" id="ARBA00023186"/>
    </source>
</evidence>
<dbReference type="STRING" id="229921.ADN01_15035"/>
<keyword evidence="9" id="KW-0963">Cytoplasm</keyword>
<dbReference type="SFLD" id="SFLDS00029">
    <property type="entry name" value="Radical_SAM"/>
    <property type="match status" value="1"/>
</dbReference>
<dbReference type="Pfam" id="PF04055">
    <property type="entry name" value="Radical_SAM"/>
    <property type="match status" value="1"/>
</dbReference>
<dbReference type="SFLD" id="SFLDF00562">
    <property type="entry name" value="HemN-like__clustered_with_heat"/>
    <property type="match status" value="1"/>
</dbReference>
<keyword evidence="8 9" id="KW-0143">Chaperone</keyword>
<accession>A0A0P6XE61</accession>
<dbReference type="SFLD" id="SFLDG01065">
    <property type="entry name" value="anaerobic_coproporphyrinogen-I"/>
    <property type="match status" value="1"/>
</dbReference>
<evidence type="ECO:0000256" key="6">
    <source>
        <dbReference type="ARBA" id="ARBA00023004"/>
    </source>
</evidence>
<dbReference type="InterPro" id="IPR004559">
    <property type="entry name" value="HemW-like"/>
</dbReference>
<evidence type="ECO:0000256" key="7">
    <source>
        <dbReference type="ARBA" id="ARBA00023014"/>
    </source>
</evidence>
<dbReference type="GO" id="GO:0006779">
    <property type="term" value="P:porphyrin-containing compound biosynthetic process"/>
    <property type="evidence" value="ECO:0007669"/>
    <property type="project" value="InterPro"/>
</dbReference>
<dbReference type="PROSITE" id="PS51918">
    <property type="entry name" value="RADICAL_SAM"/>
    <property type="match status" value="1"/>
</dbReference>
<organism evidence="11 12">
    <name type="scientific">Levilinea saccharolytica</name>
    <dbReference type="NCBI Taxonomy" id="229921"/>
    <lineage>
        <taxon>Bacteria</taxon>
        <taxon>Bacillati</taxon>
        <taxon>Chloroflexota</taxon>
        <taxon>Anaerolineae</taxon>
        <taxon>Anaerolineales</taxon>
        <taxon>Anaerolineaceae</taxon>
        <taxon>Levilinea</taxon>
    </lineage>
</organism>
<name>A0A0P6XE61_9CHLR</name>
<evidence type="ECO:0000313" key="11">
    <source>
        <dbReference type="EMBL" id="KPL78504.1"/>
    </source>
</evidence>
<dbReference type="GO" id="GO:0005737">
    <property type="term" value="C:cytoplasm"/>
    <property type="evidence" value="ECO:0007669"/>
    <property type="project" value="UniProtKB-SubCell"/>
</dbReference>
<dbReference type="InterPro" id="IPR006638">
    <property type="entry name" value="Elp3/MiaA/NifB-like_rSAM"/>
</dbReference>
<comment type="similarity">
    <text evidence="1">Belongs to the anaerobic coproporphyrinogen-III oxidase family. HemW subfamily.</text>
</comment>
<dbReference type="AlphaFoldDB" id="A0A0P6XE61"/>
<dbReference type="SFLD" id="SFLDG01082">
    <property type="entry name" value="B12-binding_domain_containing"/>
    <property type="match status" value="1"/>
</dbReference>
<dbReference type="OrthoDB" id="9808022at2"/>
<proteinExistence type="inferred from homology"/>
<feature type="domain" description="Radical SAM core" evidence="10">
    <location>
        <begin position="1"/>
        <end position="235"/>
    </location>
</feature>
<dbReference type="InterPro" id="IPR013785">
    <property type="entry name" value="Aldolase_TIM"/>
</dbReference>
<dbReference type="Proteomes" id="UP000050501">
    <property type="component" value="Unassembled WGS sequence"/>
</dbReference>
<dbReference type="InterPro" id="IPR007197">
    <property type="entry name" value="rSAM"/>
</dbReference>
<keyword evidence="5 9" id="KW-0479">Metal-binding</keyword>
<dbReference type="RefSeq" id="WP_075071250.1">
    <property type="nucleotide sequence ID" value="NZ_DF967974.1"/>
</dbReference>
<dbReference type="NCBIfam" id="TIGR00539">
    <property type="entry name" value="hemN_rel"/>
    <property type="match status" value="1"/>
</dbReference>
<dbReference type="PATRIC" id="fig|229921.5.peg.1008"/>
<dbReference type="Gene3D" id="3.20.20.70">
    <property type="entry name" value="Aldolase class I"/>
    <property type="match status" value="1"/>
</dbReference>
<keyword evidence="3 9" id="KW-0349">Heme</keyword>
<sequence>MENHSVYLHIPFCRTRCGYCDFNTTAGMMLHIPAYVEALTREMRSVGGRSGQKVRVHTLFFGGGTPSLLPPKSVERILTTAREVFAVQPEAEITLEANPGTVSREGLAALRAAGVNRLSMGMQSAHAEDLQLLQRGHTAEDVRQAVRWAREAGFENLSLDLIFGLPRLSLERWKITLEEALALDVEHLSLYSLIVEEGTPLARWVETGKVEAPDEDSAAEQYEWAMERLEAAGYVHYEISNWARRRAQGGHWGSLHNLQYWRNQPYYGFGAGAHGSLNGLRLVNAAEMAEYITRCAAGESQAYPRGPATVEVLEIDRETEIEETLMVGLRLTDEGVGRQAFWARFGEALEDRYPRQIEQLTREGLVELTDDRLRLTRRGRLLGNRVFSAFLGGD</sequence>
<keyword evidence="4 9" id="KW-0949">S-adenosyl-L-methionine</keyword>
<dbReference type="InterPro" id="IPR034505">
    <property type="entry name" value="Coproporphyrinogen-III_oxidase"/>
</dbReference>
<comment type="caution">
    <text evidence="11">The sequence shown here is derived from an EMBL/GenBank/DDBJ whole genome shotgun (WGS) entry which is preliminary data.</text>
</comment>
<protein>
    <recommendedName>
        <fullName evidence="2 9">Heme chaperone HemW</fullName>
    </recommendedName>
</protein>
<dbReference type="InterPro" id="IPR058240">
    <property type="entry name" value="rSAM_sf"/>
</dbReference>